<protein>
    <recommendedName>
        <fullName evidence="2">Tyr recombinase domain-containing protein</fullName>
    </recommendedName>
</protein>
<name>A0A432WHV5_9GAMM</name>
<proteinExistence type="predicted"/>
<dbReference type="AlphaFoldDB" id="A0A432WHV5"/>
<comment type="caution">
    <text evidence="3">The sequence shown here is derived from an EMBL/GenBank/DDBJ whole genome shotgun (WGS) entry which is preliminary data.</text>
</comment>
<evidence type="ECO:0000313" key="4">
    <source>
        <dbReference type="Proteomes" id="UP000287823"/>
    </source>
</evidence>
<evidence type="ECO:0000256" key="1">
    <source>
        <dbReference type="ARBA" id="ARBA00023172"/>
    </source>
</evidence>
<sequence length="164" mass="18181">MEIAYLCCARFSDVLGMRKDQILEEGIYIKQGKTGKAQIKAWSPRLRAAIKLSQTLVTNQKVVSAYVISKPDGGHYTADGFRTRWSAARAAAREQTGYPLDFTFHDLKAKGISDVEGTLHDKQRISGHKTPGQAARYDRKVEVVPTVDANNLKSLITNNAKTKT</sequence>
<dbReference type="Gene3D" id="1.10.443.10">
    <property type="entry name" value="Intergrase catalytic core"/>
    <property type="match status" value="1"/>
</dbReference>
<keyword evidence="4" id="KW-1185">Reference proteome</keyword>
<organism evidence="3 4">
    <name type="scientific">Aliidiomarina soli</name>
    <dbReference type="NCBI Taxonomy" id="1928574"/>
    <lineage>
        <taxon>Bacteria</taxon>
        <taxon>Pseudomonadati</taxon>
        <taxon>Pseudomonadota</taxon>
        <taxon>Gammaproteobacteria</taxon>
        <taxon>Alteromonadales</taxon>
        <taxon>Idiomarinaceae</taxon>
        <taxon>Aliidiomarina</taxon>
    </lineage>
</organism>
<keyword evidence="1" id="KW-0233">DNA recombination</keyword>
<dbReference type="SUPFAM" id="SSF56349">
    <property type="entry name" value="DNA breaking-rejoining enzymes"/>
    <property type="match status" value="1"/>
</dbReference>
<dbReference type="InterPro" id="IPR011010">
    <property type="entry name" value="DNA_brk_join_enz"/>
</dbReference>
<dbReference type="InterPro" id="IPR002104">
    <property type="entry name" value="Integrase_catalytic"/>
</dbReference>
<dbReference type="EMBL" id="PIPO01000003">
    <property type="protein sequence ID" value="RUO33406.1"/>
    <property type="molecule type" value="Genomic_DNA"/>
</dbReference>
<evidence type="ECO:0000313" key="3">
    <source>
        <dbReference type="EMBL" id="RUO33406.1"/>
    </source>
</evidence>
<feature type="domain" description="Tyr recombinase" evidence="2">
    <location>
        <begin position="1"/>
        <end position="139"/>
    </location>
</feature>
<dbReference type="GO" id="GO:0015074">
    <property type="term" value="P:DNA integration"/>
    <property type="evidence" value="ECO:0007669"/>
    <property type="project" value="InterPro"/>
</dbReference>
<dbReference type="GO" id="GO:0006310">
    <property type="term" value="P:DNA recombination"/>
    <property type="evidence" value="ECO:0007669"/>
    <property type="project" value="UniProtKB-KW"/>
</dbReference>
<dbReference type="InterPro" id="IPR013762">
    <property type="entry name" value="Integrase-like_cat_sf"/>
</dbReference>
<dbReference type="Proteomes" id="UP000287823">
    <property type="component" value="Unassembled WGS sequence"/>
</dbReference>
<gene>
    <name evidence="3" type="ORF">CWE14_08880</name>
</gene>
<accession>A0A432WHV5</accession>
<dbReference type="GO" id="GO:0003677">
    <property type="term" value="F:DNA binding"/>
    <property type="evidence" value="ECO:0007669"/>
    <property type="project" value="InterPro"/>
</dbReference>
<evidence type="ECO:0000259" key="2">
    <source>
        <dbReference type="Pfam" id="PF00589"/>
    </source>
</evidence>
<dbReference type="Pfam" id="PF00589">
    <property type="entry name" value="Phage_integrase"/>
    <property type="match status" value="1"/>
</dbReference>
<reference evidence="3 4" key="1">
    <citation type="journal article" date="2011" name="Front. Microbiol.">
        <title>Genomic signatures of strain selection and enhancement in Bacillus atrophaeus var. globigii, a historical biowarfare simulant.</title>
        <authorList>
            <person name="Gibbons H.S."/>
            <person name="Broomall S.M."/>
            <person name="McNew L.A."/>
            <person name="Daligault H."/>
            <person name="Chapman C."/>
            <person name="Bruce D."/>
            <person name="Karavis M."/>
            <person name="Krepps M."/>
            <person name="McGregor P.A."/>
            <person name="Hong C."/>
            <person name="Park K.H."/>
            <person name="Akmal A."/>
            <person name="Feldman A."/>
            <person name="Lin J.S."/>
            <person name="Chang W.E."/>
            <person name="Higgs B.W."/>
            <person name="Demirev P."/>
            <person name="Lindquist J."/>
            <person name="Liem A."/>
            <person name="Fochler E."/>
            <person name="Read T.D."/>
            <person name="Tapia R."/>
            <person name="Johnson S."/>
            <person name="Bishop-Lilly K.A."/>
            <person name="Detter C."/>
            <person name="Han C."/>
            <person name="Sozhamannan S."/>
            <person name="Rosenzweig C.N."/>
            <person name="Skowronski E.W."/>
        </authorList>
    </citation>
    <scope>NUCLEOTIDE SEQUENCE [LARGE SCALE GENOMIC DNA]</scope>
    <source>
        <strain evidence="3 4">Y4G10-17</strain>
    </source>
</reference>